<evidence type="ECO:0000256" key="1">
    <source>
        <dbReference type="ARBA" id="ARBA00022614"/>
    </source>
</evidence>
<keyword evidence="2" id="KW-0677">Repeat</keyword>
<dbReference type="Gene3D" id="3.80.10.10">
    <property type="entry name" value="Ribonuclease Inhibitor"/>
    <property type="match status" value="2"/>
</dbReference>
<dbReference type="SMART" id="SM00364">
    <property type="entry name" value="LRR_BAC"/>
    <property type="match status" value="4"/>
</dbReference>
<dbReference type="Pfam" id="PF00560">
    <property type="entry name" value="LRR_1"/>
    <property type="match status" value="2"/>
</dbReference>
<dbReference type="InterPro" id="IPR050216">
    <property type="entry name" value="LRR_domain-containing"/>
</dbReference>
<evidence type="ECO:0000313" key="3">
    <source>
        <dbReference type="EMBL" id="KAL3867189.1"/>
    </source>
</evidence>
<evidence type="ECO:0000313" key="4">
    <source>
        <dbReference type="Proteomes" id="UP001634394"/>
    </source>
</evidence>
<dbReference type="Proteomes" id="UP001634394">
    <property type="component" value="Unassembled WGS sequence"/>
</dbReference>
<proteinExistence type="predicted"/>
<evidence type="ECO:0000256" key="2">
    <source>
        <dbReference type="ARBA" id="ARBA00022737"/>
    </source>
</evidence>
<dbReference type="SUPFAM" id="SSF52058">
    <property type="entry name" value="L domain-like"/>
    <property type="match status" value="1"/>
</dbReference>
<feature type="non-terminal residue" evidence="3">
    <location>
        <position position="1"/>
    </location>
</feature>
<comment type="caution">
    <text evidence="3">The sequence shown here is derived from an EMBL/GenBank/DDBJ whole genome shotgun (WGS) entry which is preliminary data.</text>
</comment>
<name>A0ABD3W020_SINWO</name>
<evidence type="ECO:0008006" key="5">
    <source>
        <dbReference type="Google" id="ProtNLM"/>
    </source>
</evidence>
<protein>
    <recommendedName>
        <fullName evidence="5">Leucine-rich repeat-containing protein</fullName>
    </recommendedName>
</protein>
<sequence>KVSEMQTVPATAAIPDTWHIYRMIHFVDAEGNPHSNVKLPDGSTPALCLMWAWHLLMATKDRIVLPRVYSNLLPDIPQTEEAISKAVIGLQDLIRLQMWKMHVELKDNKDFQKNTTFESSMFEEETVHLRSALKARLDSSALHEVQSKFFENTILYLCEGHSACMKVEEGLTEVLPEIYGPYSHYLTSIDFPANNIVELKPEIFHVLPNLTSLDASNNYLENFPSTIGLCRNLHNLSLADNNLSDLPDELADCQKLTRIEISNNVMDVIPSVITKLRNLERLFCSHMMLTSLPENIGILEKLEKLYINGNCLTSLPKSFAKLKNLQDLGLSGVPWVSMSSKKMLSFENFSHFLDSRRIKRWLEAHNE</sequence>
<dbReference type="SMART" id="SM00369">
    <property type="entry name" value="LRR_TYP"/>
    <property type="match status" value="3"/>
</dbReference>
<feature type="non-terminal residue" evidence="3">
    <location>
        <position position="367"/>
    </location>
</feature>
<gene>
    <name evidence="3" type="ORF">ACJMK2_044411</name>
</gene>
<accession>A0ABD3W020</accession>
<dbReference type="InterPro" id="IPR003591">
    <property type="entry name" value="Leu-rich_rpt_typical-subtyp"/>
</dbReference>
<dbReference type="EMBL" id="JBJQND010000009">
    <property type="protein sequence ID" value="KAL3867189.1"/>
    <property type="molecule type" value="Genomic_DNA"/>
</dbReference>
<reference evidence="3 4" key="1">
    <citation type="submission" date="2024-11" db="EMBL/GenBank/DDBJ databases">
        <title>Chromosome-level genome assembly of the freshwater bivalve Anodonta woodiana.</title>
        <authorList>
            <person name="Chen X."/>
        </authorList>
    </citation>
    <scope>NUCLEOTIDE SEQUENCE [LARGE SCALE GENOMIC DNA]</scope>
    <source>
        <strain evidence="3">MN2024</strain>
        <tissue evidence="3">Gills</tissue>
    </source>
</reference>
<dbReference type="PROSITE" id="PS51450">
    <property type="entry name" value="LRR"/>
    <property type="match status" value="2"/>
</dbReference>
<organism evidence="3 4">
    <name type="scientific">Sinanodonta woodiana</name>
    <name type="common">Chinese pond mussel</name>
    <name type="synonym">Anodonta woodiana</name>
    <dbReference type="NCBI Taxonomy" id="1069815"/>
    <lineage>
        <taxon>Eukaryota</taxon>
        <taxon>Metazoa</taxon>
        <taxon>Spiralia</taxon>
        <taxon>Lophotrochozoa</taxon>
        <taxon>Mollusca</taxon>
        <taxon>Bivalvia</taxon>
        <taxon>Autobranchia</taxon>
        <taxon>Heteroconchia</taxon>
        <taxon>Palaeoheterodonta</taxon>
        <taxon>Unionida</taxon>
        <taxon>Unionoidea</taxon>
        <taxon>Unionidae</taxon>
        <taxon>Unioninae</taxon>
        <taxon>Sinanodonta</taxon>
    </lineage>
</organism>
<dbReference type="PANTHER" id="PTHR48051:SF1">
    <property type="entry name" value="RAS SUPPRESSOR PROTEIN 1"/>
    <property type="match status" value="1"/>
</dbReference>
<dbReference type="InterPro" id="IPR032675">
    <property type="entry name" value="LRR_dom_sf"/>
</dbReference>
<dbReference type="InterPro" id="IPR001611">
    <property type="entry name" value="Leu-rich_rpt"/>
</dbReference>
<dbReference type="AlphaFoldDB" id="A0ABD3W020"/>
<keyword evidence="1" id="KW-0433">Leucine-rich repeat</keyword>
<keyword evidence="4" id="KW-1185">Reference proteome</keyword>
<dbReference type="Pfam" id="PF13855">
    <property type="entry name" value="LRR_8"/>
    <property type="match status" value="1"/>
</dbReference>
<dbReference type="PANTHER" id="PTHR48051">
    <property type="match status" value="1"/>
</dbReference>